<keyword evidence="1" id="KW-0227">DNA damage</keyword>
<accession>A0A2Y9AVB4</accession>
<reference evidence="4 5" key="1">
    <citation type="submission" date="2016-10" db="EMBL/GenBank/DDBJ databases">
        <authorList>
            <person name="Cai Z."/>
        </authorList>
    </citation>
    <scope>NUCLEOTIDE SEQUENCE [LARGE SCALE GENOMIC DNA]</scope>
    <source>
        <strain evidence="4 5">CGMCC 1.10826</strain>
    </source>
</reference>
<feature type="domain" description="Methylated-DNA-[protein]-cysteine S-methyltransferase DNA binding" evidence="3">
    <location>
        <begin position="8"/>
        <end position="71"/>
    </location>
</feature>
<dbReference type="Proteomes" id="UP000250222">
    <property type="component" value="Unassembled WGS sequence"/>
</dbReference>
<sequence>MAGVTDWSELVLDIADDVPPGRATTYGLIAEAARARTGRGSARSVGAVMSREGGSVAWWRVVRADGSLPEQLTARAAEHYRAEGTPRRPGGSVDLTRALWDPVEDLNA</sequence>
<dbReference type="InterPro" id="IPR036217">
    <property type="entry name" value="MethylDNA_cys_MeTrfase_DNAb"/>
</dbReference>
<dbReference type="OrthoDB" id="9132167at2"/>
<feature type="region of interest" description="Disordered" evidence="2">
    <location>
        <begin position="80"/>
        <end position="108"/>
    </location>
</feature>
<dbReference type="PANTHER" id="PTHR42942">
    <property type="entry name" value="6-O-METHYLGUANINE DNA METHYLTRANSFERASE"/>
    <property type="match status" value="1"/>
</dbReference>
<dbReference type="PANTHER" id="PTHR42942:SF1">
    <property type="entry name" value="ALKYLTRANSFERASE-LIKE PROTEIN 1"/>
    <property type="match status" value="1"/>
</dbReference>
<dbReference type="InterPro" id="IPR014048">
    <property type="entry name" value="MethylDNA_cys_MeTrfase_DNA-bd"/>
</dbReference>
<evidence type="ECO:0000259" key="3">
    <source>
        <dbReference type="Pfam" id="PF01035"/>
    </source>
</evidence>
<dbReference type="InterPro" id="IPR036388">
    <property type="entry name" value="WH-like_DNA-bd_sf"/>
</dbReference>
<proteinExistence type="predicted"/>
<name>A0A2Y9AVB4_9MICO</name>
<gene>
    <name evidence="4" type="ORF">SAMN05216184_11826</name>
</gene>
<dbReference type="GO" id="GO:0003824">
    <property type="term" value="F:catalytic activity"/>
    <property type="evidence" value="ECO:0007669"/>
    <property type="project" value="InterPro"/>
</dbReference>
<dbReference type="GO" id="GO:0006281">
    <property type="term" value="P:DNA repair"/>
    <property type="evidence" value="ECO:0007669"/>
    <property type="project" value="InterPro"/>
</dbReference>
<dbReference type="AlphaFoldDB" id="A0A2Y9AVB4"/>
<evidence type="ECO:0000256" key="1">
    <source>
        <dbReference type="ARBA" id="ARBA00022763"/>
    </source>
</evidence>
<dbReference type="SUPFAM" id="SSF46767">
    <property type="entry name" value="Methylated DNA-protein cysteine methyltransferase, C-terminal domain"/>
    <property type="match status" value="1"/>
</dbReference>
<keyword evidence="5" id="KW-1185">Reference proteome</keyword>
<evidence type="ECO:0000313" key="4">
    <source>
        <dbReference type="EMBL" id="SSA46477.1"/>
    </source>
</evidence>
<evidence type="ECO:0000256" key="2">
    <source>
        <dbReference type="SAM" id="MobiDB-lite"/>
    </source>
</evidence>
<dbReference type="InterPro" id="IPR052520">
    <property type="entry name" value="ATL_DNA_repair"/>
</dbReference>
<dbReference type="EMBL" id="UETB01000018">
    <property type="protein sequence ID" value="SSA46477.1"/>
    <property type="molecule type" value="Genomic_DNA"/>
</dbReference>
<protein>
    <submittedName>
        <fullName evidence="4">O(6)-alkylguanine repair protein YbaZ</fullName>
    </submittedName>
</protein>
<evidence type="ECO:0000313" key="5">
    <source>
        <dbReference type="Proteomes" id="UP000250222"/>
    </source>
</evidence>
<dbReference type="Gene3D" id="1.10.10.10">
    <property type="entry name" value="Winged helix-like DNA-binding domain superfamily/Winged helix DNA-binding domain"/>
    <property type="match status" value="1"/>
</dbReference>
<dbReference type="Pfam" id="PF01035">
    <property type="entry name" value="DNA_binding_1"/>
    <property type="match status" value="1"/>
</dbReference>
<organism evidence="4 5">
    <name type="scientific">Georgenia satyanarayanai</name>
    <dbReference type="NCBI Taxonomy" id="860221"/>
    <lineage>
        <taxon>Bacteria</taxon>
        <taxon>Bacillati</taxon>
        <taxon>Actinomycetota</taxon>
        <taxon>Actinomycetes</taxon>
        <taxon>Micrococcales</taxon>
        <taxon>Bogoriellaceae</taxon>
        <taxon>Georgenia</taxon>
    </lineage>
</organism>